<sequence>MHADGFLAPESAADVHEAYESVGPGAQVLVKEVAKAMELGAEEYDERVDADVVETARDAMFASLLKVRIGTSEEFEEWDESYDGEVTVLGSENVDNVVWHAGPDDEAVAATFQDEETAAVGTLRRQAYGRIYREIIAE</sequence>
<protein>
    <submittedName>
        <fullName evidence="1">Uncharacterized protein</fullName>
    </submittedName>
</protein>
<gene>
    <name evidence="1" type="ORF">SAMN06269185_2648</name>
</gene>
<dbReference type="EMBL" id="OBEJ01000003">
    <property type="protein sequence ID" value="SNZ15929.1"/>
    <property type="molecule type" value="Genomic_DNA"/>
</dbReference>
<accession>A0A285P2F8</accession>
<dbReference type="RefSeq" id="WP_097009537.1">
    <property type="nucleotide sequence ID" value="NZ_OBEJ01000003.1"/>
</dbReference>
<name>A0A285P2F8_NATPI</name>
<keyword evidence="2" id="KW-1185">Reference proteome</keyword>
<evidence type="ECO:0000313" key="1">
    <source>
        <dbReference type="EMBL" id="SNZ15929.1"/>
    </source>
</evidence>
<dbReference type="AlphaFoldDB" id="A0A285P2F8"/>
<dbReference type="Pfam" id="PF19125">
    <property type="entry name" value="DUF5809"/>
    <property type="match status" value="1"/>
</dbReference>
<reference evidence="2" key="1">
    <citation type="submission" date="2017-09" db="EMBL/GenBank/DDBJ databases">
        <authorList>
            <person name="Varghese N."/>
            <person name="Submissions S."/>
        </authorList>
    </citation>
    <scope>NUCLEOTIDE SEQUENCE [LARGE SCALE GENOMIC DNA]</scope>
    <source>
        <strain evidence="2">DSM 27208</strain>
    </source>
</reference>
<evidence type="ECO:0000313" key="2">
    <source>
        <dbReference type="Proteomes" id="UP000219453"/>
    </source>
</evidence>
<dbReference type="InterPro" id="IPR043832">
    <property type="entry name" value="DUF5809"/>
</dbReference>
<dbReference type="Proteomes" id="UP000219453">
    <property type="component" value="Unassembled WGS sequence"/>
</dbReference>
<proteinExistence type="predicted"/>
<organism evidence="1 2">
    <name type="scientific">Natronoarchaeum philippinense</name>
    <dbReference type="NCBI Taxonomy" id="558529"/>
    <lineage>
        <taxon>Archaea</taxon>
        <taxon>Methanobacteriati</taxon>
        <taxon>Methanobacteriota</taxon>
        <taxon>Stenosarchaea group</taxon>
        <taxon>Halobacteria</taxon>
        <taxon>Halobacteriales</taxon>
        <taxon>Natronoarchaeaceae</taxon>
    </lineage>
</organism>
<dbReference type="OrthoDB" id="191500at2157"/>